<reference evidence="4 5" key="1">
    <citation type="submission" date="2019-09" db="EMBL/GenBank/DDBJ databases">
        <title>Goodfellowia gen. nov., a new genus of the Pseudonocardineae related to Actinoalloteichus, containing Goodfellowia coeruleoviolacea gen. nov., comb. nov. gen. nov., comb. nov.</title>
        <authorList>
            <person name="Labeda D."/>
        </authorList>
    </citation>
    <scope>NUCLEOTIDE SEQUENCE [LARGE SCALE GENOMIC DNA]</scope>
    <source>
        <strain evidence="4 5">AN110305</strain>
    </source>
</reference>
<dbReference type="EMBL" id="VUOB01000022">
    <property type="protein sequence ID" value="KAA2262468.1"/>
    <property type="molecule type" value="Genomic_DNA"/>
</dbReference>
<name>A0A5B2XF59_9PSEU</name>
<accession>A0A5B2XF59</accession>
<evidence type="ECO:0000259" key="2">
    <source>
        <dbReference type="SMART" id="SM00318"/>
    </source>
</evidence>
<reference evidence="4 5" key="2">
    <citation type="submission" date="2019-09" db="EMBL/GenBank/DDBJ databases">
        <authorList>
            <person name="Jin C."/>
        </authorList>
    </citation>
    <scope>NUCLEOTIDE SEQUENCE [LARGE SCALE GENOMIC DNA]</scope>
    <source>
        <strain evidence="4 5">AN110305</strain>
    </source>
</reference>
<dbReference type="Proteomes" id="UP000323454">
    <property type="component" value="Unassembled WGS sequence"/>
</dbReference>
<feature type="region of interest" description="Disordered" evidence="1">
    <location>
        <begin position="136"/>
        <end position="179"/>
    </location>
</feature>
<dbReference type="SMART" id="SM00894">
    <property type="entry name" value="Excalibur"/>
    <property type="match status" value="1"/>
</dbReference>
<feature type="compositionally biased region" description="Polar residues" evidence="1">
    <location>
        <begin position="15"/>
        <end position="24"/>
    </location>
</feature>
<proteinExistence type="predicted"/>
<dbReference type="SUPFAM" id="SSF50199">
    <property type="entry name" value="Staphylococcal nuclease"/>
    <property type="match status" value="1"/>
</dbReference>
<evidence type="ECO:0000259" key="3">
    <source>
        <dbReference type="SMART" id="SM00894"/>
    </source>
</evidence>
<comment type="caution">
    <text evidence="4">The sequence shown here is derived from an EMBL/GenBank/DDBJ whole genome shotgun (WGS) entry which is preliminary data.</text>
</comment>
<sequence>MSGSSAVPGHPVAVNSPTNVAPSTAPTVTLTVTSVADGRTIVTSDGKQVRLSGLTDPAPCWATVATGFLRNAVQGKTVWVSVEAEGTPRVARVQLTDTTDVSVLTISKGFGRVASYAAGRAELTKAETTAKQTAVGLWGDPCRGSDTTPKPTTSSPPPTSEPNDPGEPSTPAKPGEVYYKTCADARRAGAAPLFKGQPGYREGLDRHHTGVACWF</sequence>
<protein>
    <submittedName>
        <fullName evidence="4">Calcium-binding protein</fullName>
    </submittedName>
</protein>
<gene>
    <name evidence="4" type="ORF">F0L68_13530</name>
</gene>
<dbReference type="InterPro" id="IPR035437">
    <property type="entry name" value="SNase_OB-fold_sf"/>
</dbReference>
<dbReference type="SMART" id="SM00318">
    <property type="entry name" value="SNc"/>
    <property type="match status" value="1"/>
</dbReference>
<feature type="domain" description="TNase-like" evidence="2">
    <location>
        <begin position="26"/>
        <end position="140"/>
    </location>
</feature>
<dbReference type="AlphaFoldDB" id="A0A5B2XF59"/>
<dbReference type="Gene3D" id="2.40.50.90">
    <property type="match status" value="1"/>
</dbReference>
<dbReference type="Pfam" id="PF05901">
    <property type="entry name" value="Excalibur"/>
    <property type="match status" value="1"/>
</dbReference>
<evidence type="ECO:0000313" key="4">
    <source>
        <dbReference type="EMBL" id="KAA2262468.1"/>
    </source>
</evidence>
<keyword evidence="5" id="KW-1185">Reference proteome</keyword>
<organism evidence="4 5">
    <name type="scientific">Solihabitans fulvus</name>
    <dbReference type="NCBI Taxonomy" id="1892852"/>
    <lineage>
        <taxon>Bacteria</taxon>
        <taxon>Bacillati</taxon>
        <taxon>Actinomycetota</taxon>
        <taxon>Actinomycetes</taxon>
        <taxon>Pseudonocardiales</taxon>
        <taxon>Pseudonocardiaceae</taxon>
        <taxon>Solihabitans</taxon>
    </lineage>
</organism>
<dbReference type="Pfam" id="PF00565">
    <property type="entry name" value="SNase"/>
    <property type="match status" value="1"/>
</dbReference>
<feature type="region of interest" description="Disordered" evidence="1">
    <location>
        <begin position="1"/>
        <end position="24"/>
    </location>
</feature>
<feature type="compositionally biased region" description="Low complexity" evidence="1">
    <location>
        <begin position="144"/>
        <end position="153"/>
    </location>
</feature>
<evidence type="ECO:0000256" key="1">
    <source>
        <dbReference type="SAM" id="MobiDB-lite"/>
    </source>
</evidence>
<evidence type="ECO:0000313" key="5">
    <source>
        <dbReference type="Proteomes" id="UP000323454"/>
    </source>
</evidence>
<feature type="domain" description="Excalibur calcium-binding" evidence="3">
    <location>
        <begin position="178"/>
        <end position="214"/>
    </location>
</feature>
<dbReference type="OrthoDB" id="4337778at2"/>
<dbReference type="InterPro" id="IPR016071">
    <property type="entry name" value="Staphylococal_nuclease_OB-fold"/>
</dbReference>
<dbReference type="InterPro" id="IPR008613">
    <property type="entry name" value="Excalibur_Ca-bd_domain"/>
</dbReference>